<name>A0A8C7RGT1_ONCMY</name>
<evidence type="ECO:0000313" key="3">
    <source>
        <dbReference type="Proteomes" id="UP000694395"/>
    </source>
</evidence>
<evidence type="ECO:0008006" key="4">
    <source>
        <dbReference type="Google" id="ProtNLM"/>
    </source>
</evidence>
<dbReference type="AlphaFoldDB" id="A0A8C7RGT1"/>
<evidence type="ECO:0000313" key="2">
    <source>
        <dbReference type="Ensembl" id="ENSOMYP00000050254.1"/>
    </source>
</evidence>
<dbReference type="PANTHER" id="PTHR10424:SF73">
    <property type="entry name" value="ENDOGENOUS RETROVIRUS GROUP FC1 ENV POLYPROTEIN-RELATED"/>
    <property type="match status" value="1"/>
</dbReference>
<sequence length="99" mass="10956">FFAIAFPSYGISKITREVINMANSLDILANSTAESLELITAEMVAIRTVAMENCLALDYLLFARGVTCAVIGAECCTYIPENSDEITNLIQKIRIMIFR</sequence>
<proteinExistence type="predicted"/>
<keyword evidence="3" id="KW-1185">Reference proteome</keyword>
<dbReference type="PANTHER" id="PTHR10424">
    <property type="entry name" value="VIRAL ENVELOPE PROTEIN"/>
    <property type="match status" value="1"/>
</dbReference>
<protein>
    <recommendedName>
        <fullName evidence="4">ERVV2 protein</fullName>
    </recommendedName>
</protein>
<keyword evidence="1" id="KW-1015">Disulfide bond</keyword>
<dbReference type="InterPro" id="IPR018154">
    <property type="entry name" value="TLV/ENV_coat_polyprotein"/>
</dbReference>
<reference evidence="2" key="1">
    <citation type="submission" date="2020-07" db="EMBL/GenBank/DDBJ databases">
        <title>A long reads based de novo assembly of the rainbow trout Arlee double haploid line genome.</title>
        <authorList>
            <person name="Gao G."/>
            <person name="Palti Y."/>
        </authorList>
    </citation>
    <scope>NUCLEOTIDE SEQUENCE [LARGE SCALE GENOMIC DNA]</scope>
</reference>
<dbReference type="GeneTree" id="ENSGT00970000193754"/>
<evidence type="ECO:0000256" key="1">
    <source>
        <dbReference type="ARBA" id="ARBA00023157"/>
    </source>
</evidence>
<accession>A0A8C7RGT1</accession>
<reference evidence="2" key="3">
    <citation type="submission" date="2025-09" db="UniProtKB">
        <authorList>
            <consortium name="Ensembl"/>
        </authorList>
    </citation>
    <scope>IDENTIFICATION</scope>
</reference>
<dbReference type="Gene3D" id="1.10.287.210">
    <property type="match status" value="1"/>
</dbReference>
<dbReference type="Ensembl" id="ENSOMYT00000054604.2">
    <property type="protein sequence ID" value="ENSOMYP00000050254.1"/>
    <property type="gene ID" value="ENSOMYG00000022824.2"/>
</dbReference>
<organism evidence="2 3">
    <name type="scientific">Oncorhynchus mykiss</name>
    <name type="common">Rainbow trout</name>
    <name type="synonym">Salmo gairdneri</name>
    <dbReference type="NCBI Taxonomy" id="8022"/>
    <lineage>
        <taxon>Eukaryota</taxon>
        <taxon>Metazoa</taxon>
        <taxon>Chordata</taxon>
        <taxon>Craniata</taxon>
        <taxon>Vertebrata</taxon>
        <taxon>Euteleostomi</taxon>
        <taxon>Actinopterygii</taxon>
        <taxon>Neopterygii</taxon>
        <taxon>Teleostei</taxon>
        <taxon>Protacanthopterygii</taxon>
        <taxon>Salmoniformes</taxon>
        <taxon>Salmonidae</taxon>
        <taxon>Salmoninae</taxon>
        <taxon>Oncorhynchus</taxon>
    </lineage>
</organism>
<reference evidence="2" key="2">
    <citation type="submission" date="2025-08" db="UniProtKB">
        <authorList>
            <consortium name="Ensembl"/>
        </authorList>
    </citation>
    <scope>IDENTIFICATION</scope>
</reference>
<dbReference type="SUPFAM" id="SSF58069">
    <property type="entry name" value="Virus ectodomain"/>
    <property type="match status" value="1"/>
</dbReference>
<dbReference type="Proteomes" id="UP000694395">
    <property type="component" value="Chromosome 1"/>
</dbReference>